<protein>
    <submittedName>
        <fullName evidence="8">Pimeloyl-ACP methyl ester carboxylesterase</fullName>
    </submittedName>
</protein>
<feature type="domain" description="Peptidase S33 tripeptidyl aminopeptidase-like C-terminal" evidence="7">
    <location>
        <begin position="386"/>
        <end position="481"/>
    </location>
</feature>
<comment type="similarity">
    <text evidence="1">Belongs to the peptidase S33 family.</text>
</comment>
<organism evidence="8 9">
    <name type="scientific">Amycolatopsis endophytica</name>
    <dbReference type="NCBI Taxonomy" id="860233"/>
    <lineage>
        <taxon>Bacteria</taxon>
        <taxon>Bacillati</taxon>
        <taxon>Actinomycetota</taxon>
        <taxon>Actinomycetes</taxon>
        <taxon>Pseudonocardiales</taxon>
        <taxon>Pseudonocardiaceae</taxon>
        <taxon>Amycolatopsis</taxon>
    </lineage>
</organism>
<feature type="chain" id="PRO_5033068178" evidence="5">
    <location>
        <begin position="26"/>
        <end position="528"/>
    </location>
</feature>
<evidence type="ECO:0000256" key="3">
    <source>
        <dbReference type="ARBA" id="ARBA00022801"/>
    </source>
</evidence>
<feature type="domain" description="AB hydrolase-1" evidence="6">
    <location>
        <begin position="89"/>
        <end position="275"/>
    </location>
</feature>
<evidence type="ECO:0000313" key="8">
    <source>
        <dbReference type="EMBL" id="NYI92693.1"/>
    </source>
</evidence>
<dbReference type="InterPro" id="IPR000073">
    <property type="entry name" value="AB_hydrolase_1"/>
</dbReference>
<dbReference type="Proteomes" id="UP000549616">
    <property type="component" value="Unassembled WGS sequence"/>
</dbReference>
<feature type="compositionally biased region" description="Low complexity" evidence="4">
    <location>
        <begin position="502"/>
        <end position="516"/>
    </location>
</feature>
<evidence type="ECO:0000256" key="2">
    <source>
        <dbReference type="ARBA" id="ARBA00022729"/>
    </source>
</evidence>
<dbReference type="PANTHER" id="PTHR43248:SF29">
    <property type="entry name" value="TRIPEPTIDYL AMINOPEPTIDASE"/>
    <property type="match status" value="1"/>
</dbReference>
<dbReference type="EMBL" id="JACCFK010000002">
    <property type="protein sequence ID" value="NYI92693.1"/>
    <property type="molecule type" value="Genomic_DNA"/>
</dbReference>
<dbReference type="Gene3D" id="3.40.50.1820">
    <property type="entry name" value="alpha/beta hydrolase"/>
    <property type="match status" value="1"/>
</dbReference>
<dbReference type="SUPFAM" id="SSF53474">
    <property type="entry name" value="alpha/beta-Hydrolases"/>
    <property type="match status" value="1"/>
</dbReference>
<evidence type="ECO:0000313" key="9">
    <source>
        <dbReference type="Proteomes" id="UP000549616"/>
    </source>
</evidence>
<name>A0A853BBD5_9PSEU</name>
<gene>
    <name evidence="8" type="ORF">HNR02_006068</name>
</gene>
<accession>A0A853BBD5</accession>
<evidence type="ECO:0000256" key="5">
    <source>
        <dbReference type="SAM" id="SignalP"/>
    </source>
</evidence>
<dbReference type="InterPro" id="IPR051601">
    <property type="entry name" value="Serine_prot/Carboxylest_S33"/>
</dbReference>
<dbReference type="RefSeq" id="WP_179777000.1">
    <property type="nucleotide sequence ID" value="NZ_JACCFK010000002.1"/>
</dbReference>
<dbReference type="PROSITE" id="PS51257">
    <property type="entry name" value="PROKAR_LIPOPROTEIN"/>
    <property type="match status" value="1"/>
</dbReference>
<evidence type="ECO:0000256" key="1">
    <source>
        <dbReference type="ARBA" id="ARBA00010088"/>
    </source>
</evidence>
<proteinExistence type="inferred from homology"/>
<feature type="region of interest" description="Disordered" evidence="4">
    <location>
        <begin position="485"/>
        <end position="516"/>
    </location>
</feature>
<evidence type="ECO:0000256" key="4">
    <source>
        <dbReference type="SAM" id="MobiDB-lite"/>
    </source>
</evidence>
<feature type="signal peptide" evidence="5">
    <location>
        <begin position="1"/>
        <end position="25"/>
    </location>
</feature>
<dbReference type="PANTHER" id="PTHR43248">
    <property type="entry name" value="2-SUCCINYL-6-HYDROXY-2,4-CYCLOHEXADIENE-1-CARBOXYLATE SYNTHASE"/>
    <property type="match status" value="1"/>
</dbReference>
<dbReference type="AlphaFoldDB" id="A0A853BBD5"/>
<dbReference type="GO" id="GO:0016787">
    <property type="term" value="F:hydrolase activity"/>
    <property type="evidence" value="ECO:0007669"/>
    <property type="project" value="UniProtKB-KW"/>
</dbReference>
<sequence>MTKLVPTILAAGVLASCLVTAPASAETPAVEEFTPDPIAWGACESSALTRAGAECGYLDVPLDYADPAGAKISLAVSRVRHTSADYQGVMVVNPGGPGGSGLGLSALGPAVPKDAGSSYDWIGFDPRGVGSSRPALSCDPGYFGYDRPAYVPRTPDLERTWLDRSRGYAAACEKNGPLLRHMHTTDVAEDVDSLRKALGEEEINYFGFSYGTYLGQVYATLHPDRVRRMVLDSNVDPRKVFYQANLDQDVAFDRNIGIYFDWVARHDAVFHLGTTARAVEDLWYAQQRELTTTPAGGVIGPDEWTDIFLQAGYYQATWEELTNAFAGWVHQRDWQTVKVRYDRTNSPGDDNGFAVYNAVQCTDAPWPRNWTEWKVDNWITHSRAPFETWGNAWYNASCLTWPVPAGKPVDVDGRGVAGALLIGEELDAATPFAGNLEVRRRFPDSRLIGEPGGTTHAGSLSGNACVDDRIADYLATGALPPRLPGDRADAVCDPLPEPEPEGAPGARADRAGAGQPAVLRQALEMVAG</sequence>
<evidence type="ECO:0000259" key="6">
    <source>
        <dbReference type="Pfam" id="PF00561"/>
    </source>
</evidence>
<evidence type="ECO:0000259" key="7">
    <source>
        <dbReference type="Pfam" id="PF08386"/>
    </source>
</evidence>
<reference evidence="8 9" key="1">
    <citation type="submission" date="2020-07" db="EMBL/GenBank/DDBJ databases">
        <title>Sequencing the genomes of 1000 actinobacteria strains.</title>
        <authorList>
            <person name="Klenk H.-P."/>
        </authorList>
    </citation>
    <scope>NUCLEOTIDE SEQUENCE [LARGE SCALE GENOMIC DNA]</scope>
    <source>
        <strain evidence="8 9">DSM 104006</strain>
    </source>
</reference>
<dbReference type="InterPro" id="IPR013595">
    <property type="entry name" value="Pept_S33_TAP-like_C"/>
</dbReference>
<dbReference type="InterPro" id="IPR029058">
    <property type="entry name" value="AB_hydrolase_fold"/>
</dbReference>
<keyword evidence="3" id="KW-0378">Hydrolase</keyword>
<keyword evidence="2 5" id="KW-0732">Signal</keyword>
<dbReference type="Pfam" id="PF00561">
    <property type="entry name" value="Abhydrolase_1"/>
    <property type="match status" value="1"/>
</dbReference>
<keyword evidence="9" id="KW-1185">Reference proteome</keyword>
<comment type="caution">
    <text evidence="8">The sequence shown here is derived from an EMBL/GenBank/DDBJ whole genome shotgun (WGS) entry which is preliminary data.</text>
</comment>
<dbReference type="Pfam" id="PF08386">
    <property type="entry name" value="Abhydrolase_4"/>
    <property type="match status" value="1"/>
</dbReference>